<keyword evidence="2" id="KW-1185">Reference proteome</keyword>
<gene>
    <name evidence="1" type="ORF">OIT47_007330</name>
</gene>
<evidence type="ECO:0000313" key="1">
    <source>
        <dbReference type="EMBL" id="MDF9300078.1"/>
    </source>
</evidence>
<dbReference type="Proteomes" id="UP001146336">
    <property type="component" value="Unassembled WGS sequence"/>
</dbReference>
<reference evidence="1" key="1">
    <citation type="submission" date="2023-03" db="EMBL/GenBank/DDBJ databases">
        <title>Comparative genomics of Weissella fermenti BK2, and weissella type species.</title>
        <authorList>
            <person name="Lee J.K."/>
            <person name="Baek J.H."/>
            <person name="Kim J.M."/>
            <person name="Choi D.G."/>
            <person name="Jeon C.O."/>
        </authorList>
    </citation>
    <scope>NUCLEOTIDE SEQUENCE</scope>
    <source>
        <strain evidence="1">BK2</strain>
    </source>
</reference>
<name>A0ABT6D5W9_9LACO</name>
<dbReference type="EMBL" id="JAOZFC020000001">
    <property type="protein sequence ID" value="MDF9300078.1"/>
    <property type="molecule type" value="Genomic_DNA"/>
</dbReference>
<evidence type="ECO:0000313" key="2">
    <source>
        <dbReference type="Proteomes" id="UP001146336"/>
    </source>
</evidence>
<dbReference type="Pfam" id="PF13289">
    <property type="entry name" value="SIR2_2"/>
    <property type="match status" value="1"/>
</dbReference>
<sequence length="362" mass="42029">MEVWEKLNLHSELEGLIDMISSSAANGQFAYVLGAGVSMVQRMPSWDKYTNDLIEYWKFHLEDISDEVENKYLLMLDMIKKSDENNKRKIDYVHQLIRDLGADEKMLQFEQMYFSKMQPLIPENEVIQKLIRVHAKFITTNYDSQIEKHLSNINDAKVQRTIRDLGKFSVGDKIPDVMHIHGSPDSKPENFVNSTKSYETMYLQPNDGLESFKKELGARITTTLTVGSGLQEPEVLNIFSKVQTNYALMRVEDGDIDDPVVLSLLKLKSEMYMHNHKVKVIWYGTKFEDLPLFLDWLINKVFVTNNDATLAESVIKLHSTDEEFNEYGSDVKTPDLFLEPARARTTKIFQNDLISYRFWVIF</sequence>
<protein>
    <submittedName>
        <fullName evidence="1">SIR2 family protein</fullName>
    </submittedName>
</protein>
<accession>A0ABT6D5W9</accession>
<proteinExistence type="predicted"/>
<comment type="caution">
    <text evidence="1">The sequence shown here is derived from an EMBL/GenBank/DDBJ whole genome shotgun (WGS) entry which is preliminary data.</text>
</comment>
<dbReference type="RefSeq" id="WP_199405056.1">
    <property type="nucleotide sequence ID" value="NZ_JAOZFC020000001.1"/>
</dbReference>
<organism evidence="1 2">
    <name type="scientific">Weissella fermenti</name>
    <dbReference type="NCBI Taxonomy" id="2987699"/>
    <lineage>
        <taxon>Bacteria</taxon>
        <taxon>Bacillati</taxon>
        <taxon>Bacillota</taxon>
        <taxon>Bacilli</taxon>
        <taxon>Lactobacillales</taxon>
        <taxon>Lactobacillaceae</taxon>
        <taxon>Weissella</taxon>
    </lineage>
</organism>